<dbReference type="Proteomes" id="UP000003160">
    <property type="component" value="Unassembled WGS sequence"/>
</dbReference>
<proteinExistence type="predicted"/>
<dbReference type="InterPro" id="IPR032331">
    <property type="entry name" value="DUF4856"/>
</dbReference>
<gene>
    <name evidence="2" type="ORF">HMPREF0645_1116</name>
</gene>
<keyword evidence="1" id="KW-0732">Signal</keyword>
<dbReference type="AlphaFoldDB" id="D1PVY1"/>
<evidence type="ECO:0000313" key="2">
    <source>
        <dbReference type="EMBL" id="EFA44486.1"/>
    </source>
</evidence>
<protein>
    <recommendedName>
        <fullName evidence="4">DUF4856 domain-containing protein</fullName>
    </recommendedName>
</protein>
<dbReference type="EMBL" id="ACKS01000045">
    <property type="protein sequence ID" value="EFA44486.1"/>
    <property type="molecule type" value="Genomic_DNA"/>
</dbReference>
<dbReference type="PROSITE" id="PS51257">
    <property type="entry name" value="PROKAR_LIPOPROTEIN"/>
    <property type="match status" value="1"/>
</dbReference>
<organism evidence="2 3">
    <name type="scientific">Hallella bergensis DSM 17361</name>
    <dbReference type="NCBI Taxonomy" id="585502"/>
    <lineage>
        <taxon>Bacteria</taxon>
        <taxon>Pseudomonadati</taxon>
        <taxon>Bacteroidota</taxon>
        <taxon>Bacteroidia</taxon>
        <taxon>Bacteroidales</taxon>
        <taxon>Prevotellaceae</taxon>
        <taxon>Hallella</taxon>
    </lineage>
</organism>
<dbReference type="Pfam" id="PF16148">
    <property type="entry name" value="DUF4856"/>
    <property type="match status" value="1"/>
</dbReference>
<sequence>MMKNKRNKPFCMLMLWLALCSSITSCTTWQDETIESSYIMPTWPDPEYKFVRNDESSVNTLECELLKEPADIVYHLFMKEARISSVVQQERMNEYFKQGVYGKAPFDEIATSTVHRVDRERILAVFQQLFDESRALSGYGYPRPADIRNTKAQMGKGGYLGYNIGDENLAFVNAKGVAVAEVYNEMIRGSIYLDKILNVHLNPELYSDQQLLKDQAASNLVNGHNYTELEHHWDLAYGYYQYWLPIVQKNERSALKGSRIKLYNAFAAGRLAMTEYRFDEMRTCLHTIRQELSKVVAVHAIQLLSGEVTNANLHEDISNALVFLSRAYGAVFSLQFAVNTEGKPLYTFDEVQTLLDALTQNPGLWDKQRLEGDSTTPGSIAYTVAQIKQRIK</sequence>
<feature type="chain" id="PRO_5003024924" description="DUF4856 domain-containing protein" evidence="1">
    <location>
        <begin position="31"/>
        <end position="392"/>
    </location>
</feature>
<dbReference type="eggNOG" id="ENOG502Z7WY">
    <property type="taxonomic scope" value="Bacteria"/>
</dbReference>
<keyword evidence="3" id="KW-1185">Reference proteome</keyword>
<reference evidence="2 3" key="1">
    <citation type="submission" date="2009-10" db="EMBL/GenBank/DDBJ databases">
        <authorList>
            <person name="Qin X."/>
            <person name="Bachman B."/>
            <person name="Battles P."/>
            <person name="Bell A."/>
            <person name="Bess C."/>
            <person name="Bickham C."/>
            <person name="Chaboub L."/>
            <person name="Chen D."/>
            <person name="Coyle M."/>
            <person name="Deiros D.R."/>
            <person name="Dinh H."/>
            <person name="Forbes L."/>
            <person name="Fowler G."/>
            <person name="Francisco L."/>
            <person name="Fu Q."/>
            <person name="Gubbala S."/>
            <person name="Hale W."/>
            <person name="Han Y."/>
            <person name="Hemphill L."/>
            <person name="Highlander S.K."/>
            <person name="Hirani K."/>
            <person name="Hogues M."/>
            <person name="Jackson L."/>
            <person name="Jakkamsetti A."/>
            <person name="Javaid M."/>
            <person name="Jiang H."/>
            <person name="Korchina V."/>
            <person name="Kovar C."/>
            <person name="Lara F."/>
            <person name="Lee S."/>
            <person name="Mata R."/>
            <person name="Mathew T."/>
            <person name="Moen C."/>
            <person name="Morales K."/>
            <person name="Munidasa M."/>
            <person name="Nazareth L."/>
            <person name="Ngo R."/>
            <person name="Nguyen L."/>
            <person name="Okwuonu G."/>
            <person name="Ongeri F."/>
            <person name="Patil S."/>
            <person name="Petrosino J."/>
            <person name="Pham C."/>
            <person name="Pham P."/>
            <person name="Pu L.-L."/>
            <person name="Puazo M."/>
            <person name="Raj R."/>
            <person name="Reid J."/>
            <person name="Rouhana J."/>
            <person name="Saada N."/>
            <person name="Shang Y."/>
            <person name="Simmons D."/>
            <person name="Thornton R."/>
            <person name="Warren J."/>
            <person name="Weissenberger G."/>
            <person name="Zhang J."/>
            <person name="Zhang L."/>
            <person name="Zhou C."/>
            <person name="Zhu D."/>
            <person name="Muzny D."/>
            <person name="Worley K."/>
            <person name="Gibbs R."/>
        </authorList>
    </citation>
    <scope>NUCLEOTIDE SEQUENCE [LARGE SCALE GENOMIC DNA]</scope>
    <source>
        <strain evidence="2 3">DSM 17361</strain>
    </source>
</reference>
<name>D1PVY1_9BACT</name>
<comment type="caution">
    <text evidence="2">The sequence shown here is derived from an EMBL/GenBank/DDBJ whole genome shotgun (WGS) entry which is preliminary data.</text>
</comment>
<evidence type="ECO:0000256" key="1">
    <source>
        <dbReference type="SAM" id="SignalP"/>
    </source>
</evidence>
<evidence type="ECO:0000313" key="3">
    <source>
        <dbReference type="Proteomes" id="UP000003160"/>
    </source>
</evidence>
<evidence type="ECO:0008006" key="4">
    <source>
        <dbReference type="Google" id="ProtNLM"/>
    </source>
</evidence>
<accession>D1PVY1</accession>
<feature type="signal peptide" evidence="1">
    <location>
        <begin position="1"/>
        <end position="30"/>
    </location>
</feature>
<dbReference type="HOGENOM" id="CLU_055414_0_0_10"/>